<dbReference type="InterPro" id="IPR010811">
    <property type="entry name" value="DUF1409"/>
</dbReference>
<gene>
    <name evidence="3" type="ordered locus">LOC_Os11g18820</name>
</gene>
<feature type="compositionally biased region" description="Basic and acidic residues" evidence="1">
    <location>
        <begin position="368"/>
        <end position="378"/>
    </location>
</feature>
<name>Q2R6U8_ORYSJ</name>
<feature type="domain" description="DUF1409" evidence="2">
    <location>
        <begin position="509"/>
        <end position="556"/>
    </location>
</feature>
<dbReference type="Pfam" id="PF07197">
    <property type="entry name" value="DUF1409"/>
    <property type="match status" value="1"/>
</dbReference>
<proteinExistence type="predicted"/>
<evidence type="ECO:0000259" key="2">
    <source>
        <dbReference type="Pfam" id="PF07197"/>
    </source>
</evidence>
<protein>
    <recommendedName>
        <fullName evidence="2">DUF1409 domain-containing protein</fullName>
    </recommendedName>
</protein>
<feature type="region of interest" description="Disordered" evidence="1">
    <location>
        <begin position="344"/>
        <end position="458"/>
    </location>
</feature>
<evidence type="ECO:0000313" key="3">
    <source>
        <dbReference type="EMBL" id="AAX96026.1"/>
    </source>
</evidence>
<evidence type="ECO:0000256" key="1">
    <source>
        <dbReference type="SAM" id="MobiDB-lite"/>
    </source>
</evidence>
<accession>Q2R6U8</accession>
<reference evidence="4" key="1">
    <citation type="journal article" date="2005" name="Nature">
        <title>The map-based sequence of the rice genome.</title>
        <authorList>
            <consortium name="International rice genome sequencing project (IRGSP)"/>
            <person name="Matsumoto T."/>
            <person name="Wu J."/>
            <person name="Kanamori H."/>
            <person name="Katayose Y."/>
            <person name="Fujisawa M."/>
            <person name="Namiki N."/>
            <person name="Mizuno H."/>
            <person name="Yamamoto K."/>
            <person name="Antonio B.A."/>
            <person name="Baba T."/>
            <person name="Sakata K."/>
            <person name="Nagamura Y."/>
            <person name="Aoki H."/>
            <person name="Arikawa K."/>
            <person name="Arita K."/>
            <person name="Bito T."/>
            <person name="Chiden Y."/>
            <person name="Fujitsuka N."/>
            <person name="Fukunaka R."/>
            <person name="Hamada M."/>
            <person name="Harada C."/>
            <person name="Hayashi A."/>
            <person name="Hijishita S."/>
            <person name="Honda M."/>
            <person name="Hosokawa S."/>
            <person name="Ichikawa Y."/>
            <person name="Idonuma A."/>
            <person name="Iijima M."/>
            <person name="Ikeda M."/>
            <person name="Ikeno M."/>
            <person name="Ito K."/>
            <person name="Ito S."/>
            <person name="Ito T."/>
            <person name="Ito Y."/>
            <person name="Ito Y."/>
            <person name="Iwabuchi A."/>
            <person name="Kamiya K."/>
            <person name="Karasawa W."/>
            <person name="Kurita K."/>
            <person name="Katagiri S."/>
            <person name="Kikuta A."/>
            <person name="Kobayashi H."/>
            <person name="Kobayashi N."/>
            <person name="Machita K."/>
            <person name="Maehara T."/>
            <person name="Masukawa M."/>
            <person name="Mizubayashi T."/>
            <person name="Mukai Y."/>
            <person name="Nagasaki H."/>
            <person name="Nagata Y."/>
            <person name="Naito S."/>
            <person name="Nakashima M."/>
            <person name="Nakama Y."/>
            <person name="Nakamichi Y."/>
            <person name="Nakamura M."/>
            <person name="Meguro A."/>
            <person name="Negishi M."/>
            <person name="Ohta I."/>
            <person name="Ohta T."/>
            <person name="Okamoto M."/>
            <person name="Ono N."/>
            <person name="Saji S."/>
            <person name="Sakaguchi M."/>
            <person name="Sakai K."/>
            <person name="Shibata M."/>
            <person name="Shimokawa T."/>
            <person name="Song J."/>
            <person name="Takazaki Y."/>
            <person name="Terasawa K."/>
            <person name="Tsugane M."/>
            <person name="Tsuji K."/>
            <person name="Ueda S."/>
            <person name="Waki K."/>
            <person name="Yamagata H."/>
            <person name="Yamamoto M."/>
            <person name="Yamamoto S."/>
            <person name="Yamane H."/>
            <person name="Yoshiki S."/>
            <person name="Yoshihara R."/>
            <person name="Yukawa K."/>
            <person name="Zhong H."/>
            <person name="Yano M."/>
            <person name="Yuan Q."/>
            <person name="Ouyang S."/>
            <person name="Liu J."/>
            <person name="Jones K.M."/>
            <person name="Gansberger K."/>
            <person name="Moffat K."/>
            <person name="Hill J."/>
            <person name="Bera J."/>
            <person name="Fadrosh D."/>
            <person name="Jin S."/>
            <person name="Johri S."/>
            <person name="Kim M."/>
            <person name="Overton L."/>
            <person name="Reardon M."/>
            <person name="Tsitrin T."/>
            <person name="Vuong H."/>
            <person name="Weaver B."/>
            <person name="Ciecko A."/>
            <person name="Tallon L."/>
            <person name="Jackson J."/>
            <person name="Pai G."/>
            <person name="Aken S.V."/>
            <person name="Utterback T."/>
            <person name="Reidmuller S."/>
            <person name="Feldblyum T."/>
            <person name="Hsiao J."/>
            <person name="Zismann V."/>
            <person name="Iobst S."/>
            <person name="de Vazeille A.R."/>
            <person name="Buell C.R."/>
            <person name="Ying K."/>
            <person name="Li Y."/>
            <person name="Lu T."/>
            <person name="Huang Y."/>
            <person name="Zhao Q."/>
            <person name="Feng Q."/>
            <person name="Zhang L."/>
            <person name="Zhu J."/>
            <person name="Weng Q."/>
            <person name="Mu J."/>
            <person name="Lu Y."/>
            <person name="Fan D."/>
            <person name="Liu Y."/>
            <person name="Guan J."/>
            <person name="Zhang Y."/>
            <person name="Yu S."/>
            <person name="Liu X."/>
            <person name="Zhang Y."/>
            <person name="Hong G."/>
            <person name="Han B."/>
            <person name="Choisne N."/>
            <person name="Demange N."/>
            <person name="Orjeda G."/>
            <person name="Samain S."/>
            <person name="Cattolico L."/>
            <person name="Pelletier E."/>
            <person name="Couloux A."/>
            <person name="Segurens B."/>
            <person name="Wincker P."/>
            <person name="D'Hont A."/>
            <person name="Scarpelli C."/>
            <person name="Weissenbach J."/>
            <person name="Salanoubat M."/>
            <person name="Quetier F."/>
            <person name="Yu Y."/>
            <person name="Kim H.R."/>
            <person name="Rambo T."/>
            <person name="Currie J."/>
            <person name="Collura K."/>
            <person name="Luo M."/>
            <person name="Yang T."/>
            <person name="Ammiraju J.S.S."/>
            <person name="Engler F."/>
            <person name="Soderlund C."/>
            <person name="Wing R.A."/>
            <person name="Palmer L.E."/>
            <person name="de la Bastide M."/>
            <person name="Spiegel L."/>
            <person name="Nascimento L."/>
            <person name="Zutavern T."/>
            <person name="O'Shaughnessy A."/>
            <person name="Dike S."/>
            <person name="Dedhia N."/>
            <person name="Preston R."/>
            <person name="Balija V."/>
            <person name="McCombie W.R."/>
            <person name="Chow T."/>
            <person name="Chen H."/>
            <person name="Chung M."/>
            <person name="Chen C."/>
            <person name="Shaw J."/>
            <person name="Wu H."/>
            <person name="Hsiao K."/>
            <person name="Chao Y."/>
            <person name="Chu M."/>
            <person name="Cheng C."/>
            <person name="Hour A."/>
            <person name="Lee P."/>
            <person name="Lin S."/>
            <person name="Lin Y."/>
            <person name="Liou J."/>
            <person name="Liu S."/>
            <person name="Hsing Y."/>
            <person name="Raghuvanshi S."/>
            <person name="Mohanty A."/>
            <person name="Bharti A.K."/>
            <person name="Gaur A."/>
            <person name="Gupta V."/>
            <person name="Kumar D."/>
            <person name="Ravi V."/>
            <person name="Vij S."/>
            <person name="Kapur A."/>
            <person name="Khurana P."/>
            <person name="Khurana P."/>
            <person name="Khurana J.P."/>
            <person name="Tyagi A.K."/>
            <person name="Gaikwad K."/>
            <person name="Singh A."/>
            <person name="Dalal V."/>
            <person name="Srivastava S."/>
            <person name="Dixit A."/>
            <person name="Pal A.K."/>
            <person name="Ghazi I.A."/>
            <person name="Yadav M."/>
            <person name="Pandit A."/>
            <person name="Bhargava A."/>
            <person name="Sureshbabu K."/>
            <person name="Batra K."/>
            <person name="Sharma T.R."/>
            <person name="Mohapatra T."/>
            <person name="Singh N.K."/>
            <person name="Messing J."/>
            <person name="Nelson A.B."/>
            <person name="Fuks G."/>
            <person name="Kavchok S."/>
            <person name="Keizer G."/>
            <person name="Linton E."/>
            <person name="Llaca V."/>
            <person name="Song R."/>
            <person name="Tanyolac B."/>
            <person name="Young S."/>
            <person name="Ho-Il K."/>
            <person name="Hahn J.H."/>
            <person name="Sangsakoo G."/>
            <person name="Vanavichit A."/>
            <person name="de Mattos Luiz.A.T."/>
            <person name="Zimmer P.D."/>
            <person name="Malone G."/>
            <person name="Dellagostin O."/>
            <person name="de Oliveira A.C."/>
            <person name="Bevan M."/>
            <person name="Bancroft I."/>
            <person name="Minx P."/>
            <person name="Cordum H."/>
            <person name="Wilson R."/>
            <person name="Cheng Z."/>
            <person name="Jin W."/>
            <person name="Jiang J."/>
            <person name="Leong S.A."/>
            <person name="Iwama H."/>
            <person name="Gojobori T."/>
            <person name="Itoh T."/>
            <person name="Niimura Y."/>
            <person name="Fujii Y."/>
            <person name="Habara T."/>
            <person name="Sakai H."/>
            <person name="Sato Y."/>
            <person name="Wilson G."/>
            <person name="Kumar K."/>
            <person name="McCouch S."/>
            <person name="Juretic N."/>
            <person name="Hoen D."/>
            <person name="Wright S."/>
            <person name="Bruskiewich R."/>
            <person name="Bureau T."/>
            <person name="Miyao A."/>
            <person name="Hirochika H."/>
            <person name="Nishikawa T."/>
            <person name="Kadowaki K."/>
            <person name="Sugiura M."/>
            <person name="Burr B."/>
            <person name="Sasaki T."/>
        </authorList>
    </citation>
    <scope>NUCLEOTIDE SEQUENCE [LARGE SCALE GENOMIC DNA]</scope>
    <source>
        <strain evidence="4">cv. Nipponbare</strain>
    </source>
</reference>
<evidence type="ECO:0000313" key="4">
    <source>
        <dbReference type="Proteomes" id="UP000000763"/>
    </source>
</evidence>
<sequence length="650" mass="72567">MPSSASPPSASTAEYVEQRVAKSLVEKKHFPIGTYLLGYLSQTLNTAIDKIASGKIIGTGGPWWLLQIWLNLHTRKVANRPELTAVEFPRFEQFIRDNGETSTTCRCMSFGEVASVSIACKLSAEPLREWFNNFYDGFPRNDRIWFAYEGSASFELPDDFRFDEINSEKYDKSREVFTTAISPCIIPVGIHQRKNIQMTYKFYHPTSAARKFGMGQLPISLFFADKIQNRGEITSLLMMDRLLNLSGPPLGSIKNMKIKTFRSAAFDRWWIEWKKHLFHQSPSMYLASLFPDEIPQSKSCVEIRYAPGLLPNGGGLTPPIIGYNAPKTSTLLHGLSRVPIAPAAGRKRANSAAAPSAVKKKKSKKQKTTADDQPKTAADDLPDVDPDVADFLEDEAMSEEVNEAANVVSETREQTPPADLPAEQRTPPPPPPRLPTHVPESSENTPSAAESHHVEEEEAVAPIPAIPVLADMFSFDIKQFLDEEEETTSQALVPLADDLKSILLDISKRLEGSLETLVTSCGSIRDRFNEIHDKIPDELADVLTPAVYLEQHRFKLEKAKKRMADRHERRDLEATIHANKIAIEQKKLEDLPKTIEDQKSKLKASAKHLAELTKSLKPISSSDAADAKTIDEVDQIRHRAISAIQKYISG</sequence>
<organism evidence="3 4">
    <name type="scientific">Oryza sativa subsp. japonica</name>
    <name type="common">Rice</name>
    <dbReference type="NCBI Taxonomy" id="39947"/>
    <lineage>
        <taxon>Eukaryota</taxon>
        <taxon>Viridiplantae</taxon>
        <taxon>Streptophyta</taxon>
        <taxon>Embryophyta</taxon>
        <taxon>Tracheophyta</taxon>
        <taxon>Spermatophyta</taxon>
        <taxon>Magnoliopsida</taxon>
        <taxon>Liliopsida</taxon>
        <taxon>Poales</taxon>
        <taxon>Poaceae</taxon>
        <taxon>BOP clade</taxon>
        <taxon>Oryzoideae</taxon>
        <taxon>Oryzeae</taxon>
        <taxon>Oryzinae</taxon>
        <taxon>Oryza</taxon>
        <taxon>Oryza sativa</taxon>
    </lineage>
</organism>
<feature type="compositionally biased region" description="Basic residues" evidence="1">
    <location>
        <begin position="358"/>
        <end position="367"/>
    </location>
</feature>
<dbReference type="AlphaFoldDB" id="Q2R6U8"/>
<dbReference type="Proteomes" id="UP000000763">
    <property type="component" value="Chromosome 11"/>
</dbReference>
<dbReference type="EMBL" id="AC135601">
    <property type="protein sequence ID" value="AAX96026.1"/>
    <property type="molecule type" value="Genomic_DNA"/>
</dbReference>
<reference evidence="4" key="2">
    <citation type="journal article" date="2008" name="Nucleic Acids Res.">
        <title>The rice annotation project database (RAP-DB): 2008 update.</title>
        <authorList>
            <consortium name="The rice annotation project (RAP)"/>
        </authorList>
    </citation>
    <scope>GENOME REANNOTATION</scope>
    <source>
        <strain evidence="4">cv. Nipponbare</strain>
    </source>
</reference>
<feature type="compositionally biased region" description="Acidic residues" evidence="1">
    <location>
        <begin position="380"/>
        <end position="402"/>
    </location>
</feature>